<dbReference type="Pfam" id="PF00644">
    <property type="entry name" value="PARP"/>
    <property type="match status" value="1"/>
</dbReference>
<dbReference type="InterPro" id="IPR012317">
    <property type="entry name" value="Poly(ADP-ribose)pol_cat_dom"/>
</dbReference>
<evidence type="ECO:0000313" key="3">
    <source>
        <dbReference type="EMBL" id="CAF1214125.1"/>
    </source>
</evidence>
<dbReference type="Proteomes" id="UP000682733">
    <property type="component" value="Unassembled WGS sequence"/>
</dbReference>
<sequence length="417" mass="48908">MAYDNENKSNYVENNYVHDCISYPDDAFVSECHDDSTDHDFYDDIYLFESRQSIKYKPKNKQKFQSSTAIRSAISSITSLRSRCQSYEKTPKATPKKYRYNRQWRSAKMFQCDVEFEKSEEKQTQFPANKVLSAELPTIPMTKCQTALLQRKHKKTIKQKKAEPEPKKQCEIIESAQQPKLLSKELKPEHLTDFALFRRHFYTVNSQSIKSAFNARTDIEITDIRLTSLAKCVETQFMHKLKNDYQFPKLVFHGTNVINLQSILDYGLLIPHRQHPTNKAAPVIGMTNGKAHGNGIYCSQKADYSLSYARLTNTMLICAAIPYIDKHGKVRQQYGDIIVLHEESQIVPLFLLDFTYLNSLSNMRNYSFFKSEEKKEKPIKTKEERVKHVTRKFLRKMLKFINDDNVKRHRFQLRCFQ</sequence>
<dbReference type="SUPFAM" id="SSF56399">
    <property type="entry name" value="ADP-ribosylation"/>
    <property type="match status" value="1"/>
</dbReference>
<organism evidence="2 6">
    <name type="scientific">Didymodactylos carnosus</name>
    <dbReference type="NCBI Taxonomy" id="1234261"/>
    <lineage>
        <taxon>Eukaryota</taxon>
        <taxon>Metazoa</taxon>
        <taxon>Spiralia</taxon>
        <taxon>Gnathifera</taxon>
        <taxon>Rotifera</taxon>
        <taxon>Eurotatoria</taxon>
        <taxon>Bdelloidea</taxon>
        <taxon>Philodinida</taxon>
        <taxon>Philodinidae</taxon>
        <taxon>Didymodactylos</taxon>
    </lineage>
</organism>
<reference evidence="2" key="1">
    <citation type="submission" date="2021-02" db="EMBL/GenBank/DDBJ databases">
        <authorList>
            <person name="Nowell W R."/>
        </authorList>
    </citation>
    <scope>NUCLEOTIDE SEQUENCE</scope>
</reference>
<evidence type="ECO:0000259" key="1">
    <source>
        <dbReference type="Pfam" id="PF00644"/>
    </source>
</evidence>
<dbReference type="EMBL" id="CAJNOK010014887">
    <property type="protein sequence ID" value="CAF1214125.1"/>
    <property type="molecule type" value="Genomic_DNA"/>
</dbReference>
<protein>
    <recommendedName>
        <fullName evidence="1">PARP catalytic domain-containing protein</fullName>
    </recommendedName>
</protein>
<evidence type="ECO:0000313" key="5">
    <source>
        <dbReference type="EMBL" id="CAF4022818.1"/>
    </source>
</evidence>
<name>A0A814M212_9BILA</name>
<keyword evidence="6" id="KW-1185">Reference proteome</keyword>
<dbReference type="Proteomes" id="UP000663829">
    <property type="component" value="Unassembled WGS sequence"/>
</dbReference>
<dbReference type="OrthoDB" id="421809at2759"/>
<dbReference type="Proteomes" id="UP000681722">
    <property type="component" value="Unassembled WGS sequence"/>
</dbReference>
<dbReference type="EMBL" id="CAJOBA010036423">
    <property type="protein sequence ID" value="CAF4022818.1"/>
    <property type="molecule type" value="Genomic_DNA"/>
</dbReference>
<proteinExistence type="predicted"/>
<evidence type="ECO:0000313" key="2">
    <source>
        <dbReference type="EMBL" id="CAF1073833.1"/>
    </source>
</evidence>
<comment type="caution">
    <text evidence="2">The sequence shown here is derived from an EMBL/GenBank/DDBJ whole genome shotgun (WGS) entry which is preliminary data.</text>
</comment>
<evidence type="ECO:0000313" key="6">
    <source>
        <dbReference type="Proteomes" id="UP000663829"/>
    </source>
</evidence>
<dbReference type="GO" id="GO:0003950">
    <property type="term" value="F:NAD+ poly-ADP-ribosyltransferase activity"/>
    <property type="evidence" value="ECO:0007669"/>
    <property type="project" value="InterPro"/>
</dbReference>
<accession>A0A814M212</accession>
<dbReference type="Proteomes" id="UP000677228">
    <property type="component" value="Unassembled WGS sequence"/>
</dbReference>
<gene>
    <name evidence="2" type="ORF">GPM918_LOCUS17415</name>
    <name evidence="3" type="ORF">OVA965_LOCUS24599</name>
    <name evidence="4" type="ORF">SRO942_LOCUS17416</name>
    <name evidence="5" type="ORF">TMI583_LOCUS25319</name>
</gene>
<feature type="domain" description="PARP catalytic" evidence="1">
    <location>
        <begin position="236"/>
        <end position="311"/>
    </location>
</feature>
<evidence type="ECO:0000313" key="4">
    <source>
        <dbReference type="EMBL" id="CAF3840667.1"/>
    </source>
</evidence>
<dbReference type="EMBL" id="CAJOBC010004784">
    <property type="protein sequence ID" value="CAF3840667.1"/>
    <property type="molecule type" value="Genomic_DNA"/>
</dbReference>
<dbReference type="AlphaFoldDB" id="A0A814M212"/>
<dbReference type="EMBL" id="CAJNOQ010004783">
    <property type="protein sequence ID" value="CAF1073833.1"/>
    <property type="molecule type" value="Genomic_DNA"/>
</dbReference>
<dbReference type="Gene3D" id="3.90.228.10">
    <property type="match status" value="1"/>
</dbReference>